<proteinExistence type="predicted"/>
<reference evidence="3" key="1">
    <citation type="submission" date="2023-10" db="EMBL/GenBank/DDBJ databases">
        <authorList>
            <person name="Noh H."/>
        </authorList>
    </citation>
    <scope>NUCLEOTIDE SEQUENCE</scope>
    <source>
        <strain evidence="3">DUCC4014</strain>
    </source>
</reference>
<dbReference type="GeneID" id="87805213"/>
<evidence type="ECO:0000313" key="3">
    <source>
        <dbReference type="EMBL" id="WOO78415.1"/>
    </source>
</evidence>
<gene>
    <name evidence="3" type="ORF">LOC62_02G001962</name>
</gene>
<feature type="region of interest" description="Disordered" evidence="1">
    <location>
        <begin position="241"/>
        <end position="272"/>
    </location>
</feature>
<dbReference type="EMBL" id="CP086715">
    <property type="protein sequence ID" value="WOO78415.1"/>
    <property type="molecule type" value="Genomic_DNA"/>
</dbReference>
<sequence length="272" mass="30002">MLAFDHLIHVLWAFAASSLVTRVQGAAININNQHELGARGDSPYEPSCGDVQTTIGWQPISWELIPKNGTSDVIRLSEDRYCCGGICPNFIKTQTHTVTTTWSNSVQASFGINTLQAGQGLLSKAAAKFDFGDTYTYSESVSSADLTTDECKDKPTRSGLNCQAVVVQPYFLRIYYNAQVYKTQTCERPHLKTEEIPGSRFSVTNEYVDIPKKRIDTNGKEVPDGIFDCWGECQRADPNYCSGASPSSSPSPIPQQQGDGKRTAGRTRTRQR</sequence>
<keyword evidence="2" id="KW-0732">Signal</keyword>
<organism evidence="3 4">
    <name type="scientific">Vanrija pseudolonga</name>
    <dbReference type="NCBI Taxonomy" id="143232"/>
    <lineage>
        <taxon>Eukaryota</taxon>
        <taxon>Fungi</taxon>
        <taxon>Dikarya</taxon>
        <taxon>Basidiomycota</taxon>
        <taxon>Agaricomycotina</taxon>
        <taxon>Tremellomycetes</taxon>
        <taxon>Trichosporonales</taxon>
        <taxon>Trichosporonaceae</taxon>
        <taxon>Vanrija</taxon>
    </lineage>
</organism>
<dbReference type="Proteomes" id="UP000827549">
    <property type="component" value="Chromosome 2"/>
</dbReference>
<feature type="signal peptide" evidence="2">
    <location>
        <begin position="1"/>
        <end position="25"/>
    </location>
</feature>
<feature type="compositionally biased region" description="Low complexity" evidence="1">
    <location>
        <begin position="245"/>
        <end position="257"/>
    </location>
</feature>
<evidence type="ECO:0000256" key="2">
    <source>
        <dbReference type="SAM" id="SignalP"/>
    </source>
</evidence>
<accession>A0AAF0Y1R6</accession>
<keyword evidence="4" id="KW-1185">Reference proteome</keyword>
<evidence type="ECO:0000313" key="4">
    <source>
        <dbReference type="Proteomes" id="UP000827549"/>
    </source>
</evidence>
<dbReference type="AlphaFoldDB" id="A0AAF0Y1R6"/>
<name>A0AAF0Y1R6_9TREE</name>
<protein>
    <submittedName>
        <fullName evidence="3">Uncharacterized protein</fullName>
    </submittedName>
</protein>
<feature type="compositionally biased region" description="Basic residues" evidence="1">
    <location>
        <begin position="263"/>
        <end position="272"/>
    </location>
</feature>
<feature type="chain" id="PRO_5042264341" evidence="2">
    <location>
        <begin position="26"/>
        <end position="272"/>
    </location>
</feature>
<dbReference type="RefSeq" id="XP_062624447.1">
    <property type="nucleotide sequence ID" value="XM_062768463.1"/>
</dbReference>
<evidence type="ECO:0000256" key="1">
    <source>
        <dbReference type="SAM" id="MobiDB-lite"/>
    </source>
</evidence>